<feature type="compositionally biased region" description="Pro residues" evidence="2">
    <location>
        <begin position="416"/>
        <end position="428"/>
    </location>
</feature>
<feature type="compositionally biased region" description="Basic and acidic residues" evidence="2">
    <location>
        <begin position="273"/>
        <end position="291"/>
    </location>
</feature>
<dbReference type="PANTHER" id="PTHR13056">
    <property type="entry name" value="VACUOLAR FUSION PROTEIN CCZ1 HOMOLOG-RELATED"/>
    <property type="match status" value="1"/>
</dbReference>
<dbReference type="EMBL" id="JBAHYK010000648">
    <property type="protein sequence ID" value="KAL0572275.1"/>
    <property type="molecule type" value="Genomic_DNA"/>
</dbReference>
<feature type="domain" description="CCZ1/INTU/HSP4 first Longin" evidence="3">
    <location>
        <begin position="13"/>
        <end position="158"/>
    </location>
</feature>
<feature type="compositionally biased region" description="Basic and acidic residues" evidence="2">
    <location>
        <begin position="389"/>
        <end position="408"/>
    </location>
</feature>
<organism evidence="4 5">
    <name type="scientific">Marasmius crinis-equi</name>
    <dbReference type="NCBI Taxonomy" id="585013"/>
    <lineage>
        <taxon>Eukaryota</taxon>
        <taxon>Fungi</taxon>
        <taxon>Dikarya</taxon>
        <taxon>Basidiomycota</taxon>
        <taxon>Agaricomycotina</taxon>
        <taxon>Agaricomycetes</taxon>
        <taxon>Agaricomycetidae</taxon>
        <taxon>Agaricales</taxon>
        <taxon>Marasmiineae</taxon>
        <taxon>Marasmiaceae</taxon>
        <taxon>Marasmius</taxon>
    </lineage>
</organism>
<dbReference type="InterPro" id="IPR043987">
    <property type="entry name" value="CCZ1/INTU/HSP4_longin_1"/>
</dbReference>
<evidence type="ECO:0000259" key="3">
    <source>
        <dbReference type="Pfam" id="PF19031"/>
    </source>
</evidence>
<protein>
    <recommendedName>
        <fullName evidence="3">CCZ1/INTU/HSP4 first Longin domain-containing protein</fullName>
    </recommendedName>
</protein>
<dbReference type="PANTHER" id="PTHR13056:SF0">
    <property type="entry name" value="VACUOLAR FUSION PROTEIN CCZ1 HOMOLOG-RELATED"/>
    <property type="match status" value="1"/>
</dbReference>
<feature type="region of interest" description="Disordered" evidence="2">
    <location>
        <begin position="272"/>
        <end position="310"/>
    </location>
</feature>
<dbReference type="Proteomes" id="UP001465976">
    <property type="component" value="Unassembled WGS sequence"/>
</dbReference>
<comment type="similarity">
    <text evidence="1">Belongs to the CCZ1 family.</text>
</comment>
<sequence length="612" mass="67962">MVTMARVPPNLSYLTIYNPTLKPTGEVSKDDEDAEEQAQILFYTSKERAASRDTMLRQIGLAKALANFSDSFSGGETCDGIHSQTRRMIMMCPEPDFWIHAAVELAKTPRPATITKGKGKVKQRESVVTYDYSDASVHDIALKADIMKGYERFKLTHGSFTSVLSSQGRTALELQLERFFTVWAWSWDLEDGYEFGDHLGVPLHSTHTSISPLLDQLSSTIPNSFALIFATPTHIIPSKRYLDGRLPTSLSRHILSLVPPPPEPSELITDLESTVRLKKPPDPEATKENSSRNDTTTSRTQNTNSFMGIPTGNLNMNVNVKWSWPGYLTFGKSNQSQERPILAITPGLHDRPADEVEVAVNQETPQDRPGDAEVDKGALDDAMSSEGVHVSDTHPKETSAELSEREPQGEATPFSSPEPPISPTPPRPLSSIGVHIADPLNPLLTKRRKVYYLTQPGRAIAFVSLDDEQGLDADGMDFISAKVDQLFVGIDEVLNDPPRSASSDGTMPISRLLQQKDQHIVTLPHFTVSSSPTEKRFASKSRHLFNAQDLLESDPDVKEVFSRGQNPQHWHVGRRVKEEEAVYMEVFSKESSLTDVDNNLAGIVRHMEDLDL</sequence>
<evidence type="ECO:0000256" key="1">
    <source>
        <dbReference type="ARBA" id="ARBA00005352"/>
    </source>
</evidence>
<feature type="compositionally biased region" description="Low complexity" evidence="2">
    <location>
        <begin position="292"/>
        <end position="305"/>
    </location>
</feature>
<dbReference type="Pfam" id="PF19031">
    <property type="entry name" value="Intu_longin_1"/>
    <property type="match status" value="1"/>
</dbReference>
<evidence type="ECO:0000256" key="2">
    <source>
        <dbReference type="SAM" id="MobiDB-lite"/>
    </source>
</evidence>
<dbReference type="InterPro" id="IPR013176">
    <property type="entry name" value="Ccz1"/>
</dbReference>
<gene>
    <name evidence="4" type="ORF">V5O48_009677</name>
</gene>
<reference evidence="4 5" key="1">
    <citation type="submission" date="2024-02" db="EMBL/GenBank/DDBJ databases">
        <title>A draft genome for the cacao thread blight pathogen Marasmius crinis-equi.</title>
        <authorList>
            <person name="Cohen S.P."/>
            <person name="Baruah I.K."/>
            <person name="Amoako-Attah I."/>
            <person name="Bukari Y."/>
            <person name="Meinhardt L.W."/>
            <person name="Bailey B.A."/>
        </authorList>
    </citation>
    <scope>NUCLEOTIDE SEQUENCE [LARGE SCALE GENOMIC DNA]</scope>
    <source>
        <strain evidence="4 5">GH-76</strain>
    </source>
</reference>
<keyword evidence="5" id="KW-1185">Reference proteome</keyword>
<accession>A0ABR3FB03</accession>
<feature type="region of interest" description="Disordered" evidence="2">
    <location>
        <begin position="384"/>
        <end position="433"/>
    </location>
</feature>
<name>A0ABR3FB03_9AGAR</name>
<comment type="caution">
    <text evidence="4">The sequence shown here is derived from an EMBL/GenBank/DDBJ whole genome shotgun (WGS) entry which is preliminary data.</text>
</comment>
<evidence type="ECO:0000313" key="5">
    <source>
        <dbReference type="Proteomes" id="UP001465976"/>
    </source>
</evidence>
<proteinExistence type="inferred from homology"/>
<evidence type="ECO:0000313" key="4">
    <source>
        <dbReference type="EMBL" id="KAL0572275.1"/>
    </source>
</evidence>